<keyword evidence="2" id="KW-0813">Transport</keyword>
<dbReference type="EMBL" id="BAAALX010000001">
    <property type="protein sequence ID" value="GAA1508517.1"/>
    <property type="molecule type" value="Genomic_DNA"/>
</dbReference>
<evidence type="ECO:0000256" key="7">
    <source>
        <dbReference type="ARBA" id="ARBA00023136"/>
    </source>
</evidence>
<dbReference type="Proteomes" id="UP001500177">
    <property type="component" value="Unassembled WGS sequence"/>
</dbReference>
<name>A0ABN2A079_9MICO</name>
<accession>A0ABN2A079</accession>
<protein>
    <recommendedName>
        <fullName evidence="11">Sec-independent protein translocase protein TatB</fullName>
    </recommendedName>
</protein>
<evidence type="ECO:0000256" key="8">
    <source>
        <dbReference type="SAM" id="MobiDB-lite"/>
    </source>
</evidence>
<keyword evidence="10" id="KW-1185">Reference proteome</keyword>
<keyword evidence="4" id="KW-0653">Protein transport</keyword>
<dbReference type="PRINTS" id="PR01506">
    <property type="entry name" value="TATBPROTEIN"/>
</dbReference>
<keyword evidence="5" id="KW-1133">Transmembrane helix</keyword>
<evidence type="ECO:0000256" key="5">
    <source>
        <dbReference type="ARBA" id="ARBA00022989"/>
    </source>
</evidence>
<sequence>MFGLSFEKIIVAGIIAVIVIGPSRLPHYAQRLGEFIRLFRAQVDVARNRATESLGTEDWQTLDPRQYDPRRIVREAFAEPVTAGSEAEALSVTATGEPGSETEIAEAAGSFVITGSSGHPRRRFVARTDEGRTGDDECAVATSGTDR</sequence>
<evidence type="ECO:0000256" key="4">
    <source>
        <dbReference type="ARBA" id="ARBA00022927"/>
    </source>
</evidence>
<keyword evidence="6" id="KW-0811">Translocation</keyword>
<dbReference type="InterPro" id="IPR003369">
    <property type="entry name" value="TatA/B/E"/>
</dbReference>
<evidence type="ECO:0000256" key="6">
    <source>
        <dbReference type="ARBA" id="ARBA00023010"/>
    </source>
</evidence>
<evidence type="ECO:0000256" key="2">
    <source>
        <dbReference type="ARBA" id="ARBA00022448"/>
    </source>
</evidence>
<organism evidence="9 10">
    <name type="scientific">Brevibacterium permense</name>
    <dbReference type="NCBI Taxonomy" id="234834"/>
    <lineage>
        <taxon>Bacteria</taxon>
        <taxon>Bacillati</taxon>
        <taxon>Actinomycetota</taxon>
        <taxon>Actinomycetes</taxon>
        <taxon>Micrococcales</taxon>
        <taxon>Brevibacteriaceae</taxon>
        <taxon>Brevibacterium</taxon>
    </lineage>
</organism>
<feature type="compositionally biased region" description="Basic and acidic residues" evidence="8">
    <location>
        <begin position="126"/>
        <end position="135"/>
    </location>
</feature>
<reference evidence="9 10" key="1">
    <citation type="journal article" date="2019" name="Int. J. Syst. Evol. Microbiol.">
        <title>The Global Catalogue of Microorganisms (GCM) 10K type strain sequencing project: providing services to taxonomists for standard genome sequencing and annotation.</title>
        <authorList>
            <consortium name="The Broad Institute Genomics Platform"/>
            <consortium name="The Broad Institute Genome Sequencing Center for Infectious Disease"/>
            <person name="Wu L."/>
            <person name="Ma J."/>
        </authorList>
    </citation>
    <scope>NUCLEOTIDE SEQUENCE [LARGE SCALE GENOMIC DNA]</scope>
    <source>
        <strain evidence="9 10">JCM 13318</strain>
    </source>
</reference>
<evidence type="ECO:0008006" key="11">
    <source>
        <dbReference type="Google" id="ProtNLM"/>
    </source>
</evidence>
<evidence type="ECO:0000313" key="9">
    <source>
        <dbReference type="EMBL" id="GAA1508517.1"/>
    </source>
</evidence>
<gene>
    <name evidence="9" type="ORF">GCM10009690_09330</name>
</gene>
<evidence type="ECO:0000256" key="3">
    <source>
        <dbReference type="ARBA" id="ARBA00022692"/>
    </source>
</evidence>
<keyword evidence="3" id="KW-0812">Transmembrane</keyword>
<feature type="region of interest" description="Disordered" evidence="8">
    <location>
        <begin position="125"/>
        <end position="147"/>
    </location>
</feature>
<keyword evidence="7" id="KW-0472">Membrane</keyword>
<comment type="subcellular location">
    <subcellularLocation>
        <location evidence="1">Membrane</location>
        <topology evidence="1">Single-pass membrane protein</topology>
    </subcellularLocation>
</comment>
<dbReference type="Gene3D" id="1.20.5.3310">
    <property type="match status" value="1"/>
</dbReference>
<proteinExistence type="predicted"/>
<evidence type="ECO:0000313" key="10">
    <source>
        <dbReference type="Proteomes" id="UP001500177"/>
    </source>
</evidence>
<comment type="caution">
    <text evidence="9">The sequence shown here is derived from an EMBL/GenBank/DDBJ whole genome shotgun (WGS) entry which is preliminary data.</text>
</comment>
<dbReference type="Pfam" id="PF02416">
    <property type="entry name" value="TatA_B_E"/>
    <property type="match status" value="1"/>
</dbReference>
<evidence type="ECO:0000256" key="1">
    <source>
        <dbReference type="ARBA" id="ARBA00004167"/>
    </source>
</evidence>
<feature type="region of interest" description="Disordered" evidence="8">
    <location>
        <begin position="81"/>
        <end position="100"/>
    </location>
</feature>
<dbReference type="RefSeq" id="WP_173156399.1">
    <property type="nucleotide sequence ID" value="NZ_BAAALX010000001.1"/>
</dbReference>